<keyword evidence="2" id="KW-1185">Reference proteome</keyword>
<protein>
    <recommendedName>
        <fullName evidence="3">F-box domain-containing protein</fullName>
    </recommendedName>
</protein>
<evidence type="ECO:0000313" key="2">
    <source>
        <dbReference type="Proteomes" id="UP001219525"/>
    </source>
</evidence>
<dbReference type="EMBL" id="JARJCW010000130">
    <property type="protein sequence ID" value="KAJ7191662.1"/>
    <property type="molecule type" value="Genomic_DNA"/>
</dbReference>
<sequence length="382" mass="41478">MSNPPGLSQSAIKQNIIPDTAELRLATHQDSEADASGTPLEELRSRIEVLSSLLAPIHRLPPKILASIFLDPVLHASVPRGSLTSGFGGRGLGPITAVSSHWRTTALSTPQFWSRFTILLPGNDNVARLLELYLERSKPCTLSLEIRAPHPGPVHHGILKQLLDSCGRWSTLHLSTDSSQLSLFSSARGHLQSLKILDLRARVSPMDSIAQMMEEVEGDAFELAPKLSMLRQCPNLTTLSATHDFTGRAADYPPYMPASVTAHTLSTFPFMLEFITAPCLEDLHLASGGPSWTSAWFSSFIQRSGCHPHTLHLADVVIASTDLLAVLPLTVVFHSIDNIPTVHSLILHSLRPHAVTDKLLAGLTAKESESSQPLLPALTNFP</sequence>
<dbReference type="Proteomes" id="UP001219525">
    <property type="component" value="Unassembled WGS sequence"/>
</dbReference>
<evidence type="ECO:0000313" key="1">
    <source>
        <dbReference type="EMBL" id="KAJ7191662.1"/>
    </source>
</evidence>
<accession>A0AAD6UPA4</accession>
<dbReference type="AlphaFoldDB" id="A0AAD6UPA4"/>
<reference evidence="1" key="1">
    <citation type="submission" date="2023-03" db="EMBL/GenBank/DDBJ databases">
        <title>Massive genome expansion in bonnet fungi (Mycena s.s.) driven by repeated elements and novel gene families across ecological guilds.</title>
        <authorList>
            <consortium name="Lawrence Berkeley National Laboratory"/>
            <person name="Harder C.B."/>
            <person name="Miyauchi S."/>
            <person name="Viragh M."/>
            <person name="Kuo A."/>
            <person name="Thoen E."/>
            <person name="Andreopoulos B."/>
            <person name="Lu D."/>
            <person name="Skrede I."/>
            <person name="Drula E."/>
            <person name="Henrissat B."/>
            <person name="Morin E."/>
            <person name="Kohler A."/>
            <person name="Barry K."/>
            <person name="LaButti K."/>
            <person name="Morin E."/>
            <person name="Salamov A."/>
            <person name="Lipzen A."/>
            <person name="Mereny Z."/>
            <person name="Hegedus B."/>
            <person name="Baldrian P."/>
            <person name="Stursova M."/>
            <person name="Weitz H."/>
            <person name="Taylor A."/>
            <person name="Grigoriev I.V."/>
            <person name="Nagy L.G."/>
            <person name="Martin F."/>
            <person name="Kauserud H."/>
        </authorList>
    </citation>
    <scope>NUCLEOTIDE SEQUENCE</scope>
    <source>
        <strain evidence="1">9144</strain>
    </source>
</reference>
<comment type="caution">
    <text evidence="1">The sequence shown here is derived from an EMBL/GenBank/DDBJ whole genome shotgun (WGS) entry which is preliminary data.</text>
</comment>
<organism evidence="1 2">
    <name type="scientific">Mycena pura</name>
    <dbReference type="NCBI Taxonomy" id="153505"/>
    <lineage>
        <taxon>Eukaryota</taxon>
        <taxon>Fungi</taxon>
        <taxon>Dikarya</taxon>
        <taxon>Basidiomycota</taxon>
        <taxon>Agaricomycotina</taxon>
        <taxon>Agaricomycetes</taxon>
        <taxon>Agaricomycetidae</taxon>
        <taxon>Agaricales</taxon>
        <taxon>Marasmiineae</taxon>
        <taxon>Mycenaceae</taxon>
        <taxon>Mycena</taxon>
    </lineage>
</organism>
<gene>
    <name evidence="1" type="ORF">GGX14DRAFT_481235</name>
</gene>
<evidence type="ECO:0008006" key="3">
    <source>
        <dbReference type="Google" id="ProtNLM"/>
    </source>
</evidence>
<name>A0AAD6UPA4_9AGAR</name>
<proteinExistence type="predicted"/>